<evidence type="ECO:0000313" key="11">
    <source>
        <dbReference type="Proteomes" id="UP000042054"/>
    </source>
</evidence>
<name>A0A0U1HXP5_YERRO</name>
<evidence type="ECO:0000256" key="5">
    <source>
        <dbReference type="ARBA" id="ARBA00022723"/>
    </source>
</evidence>
<reference evidence="10 11" key="1">
    <citation type="submission" date="2015-03" db="EMBL/GenBank/DDBJ databases">
        <authorList>
            <person name="Murphy D."/>
        </authorList>
    </citation>
    <scope>NUCLEOTIDE SEQUENCE [LARGE SCALE GENOMIC DNA]</scope>
    <source>
        <strain evidence="10 11">68/02</strain>
    </source>
</reference>
<evidence type="ECO:0000259" key="9">
    <source>
        <dbReference type="SMART" id="SM00731"/>
    </source>
</evidence>
<feature type="active site" evidence="7">
    <location>
        <position position="102"/>
    </location>
</feature>
<keyword evidence="8" id="KW-0732">Signal</keyword>
<comment type="subcellular location">
    <subcellularLocation>
        <location evidence="1 7">Cytoplasm</location>
    </subcellularLocation>
</comment>
<accession>A0A0U1HXP5</accession>
<feature type="binding site" evidence="7">
    <location>
        <position position="101"/>
    </location>
    <ligand>
        <name>Zn(2+)</name>
        <dbReference type="ChEBI" id="CHEBI:29105"/>
    </ligand>
</feature>
<sequence>MINWKYSSLLTCIWISSALFCCNMSSLRIPIALQQAVMRCLRHKLQLANQHFGTDYPEPKINYHQRGTSAGSAYLQSFEIRLNPVLLLENQQPFIDEVVPHELAHLLVYRQFGRVAPHGKEWRWMMENVLQVPASRTHQFEVTSVRSKTFNYQCKCQQHALTIRRHNKVQRGESEYRCRQCGEKLQLAAIKNN</sequence>
<dbReference type="InterPro" id="IPR006640">
    <property type="entry name" value="SprT-like_domain"/>
</dbReference>
<evidence type="ECO:0000256" key="3">
    <source>
        <dbReference type="ARBA" id="ARBA00020082"/>
    </source>
</evidence>
<dbReference type="GO" id="GO:0005737">
    <property type="term" value="C:cytoplasm"/>
    <property type="evidence" value="ECO:0007669"/>
    <property type="project" value="UniProtKB-SubCell"/>
</dbReference>
<dbReference type="AlphaFoldDB" id="A0A0U1HXP5"/>
<organism evidence="10 11">
    <name type="scientific">Yersinia rohdei</name>
    <dbReference type="NCBI Taxonomy" id="29485"/>
    <lineage>
        <taxon>Bacteria</taxon>
        <taxon>Pseudomonadati</taxon>
        <taxon>Pseudomonadota</taxon>
        <taxon>Gammaproteobacteria</taxon>
        <taxon>Enterobacterales</taxon>
        <taxon>Yersiniaceae</taxon>
        <taxon>Yersinia</taxon>
    </lineage>
</organism>
<feature type="domain" description="SprT-like" evidence="9">
    <location>
        <begin position="39"/>
        <end position="188"/>
    </location>
</feature>
<dbReference type="PANTHER" id="PTHR38773">
    <property type="entry name" value="PROTEIN SPRT"/>
    <property type="match status" value="1"/>
</dbReference>
<evidence type="ECO:0000256" key="6">
    <source>
        <dbReference type="ARBA" id="ARBA00022833"/>
    </source>
</evidence>
<comment type="similarity">
    <text evidence="2 7">Belongs to the SprT family.</text>
</comment>
<protein>
    <recommendedName>
        <fullName evidence="3 7">Protein SprT</fullName>
    </recommendedName>
</protein>
<dbReference type="PANTHER" id="PTHR38773:SF1">
    <property type="entry name" value="PROTEIN SPRT"/>
    <property type="match status" value="1"/>
</dbReference>
<dbReference type="HAMAP" id="MF_00746">
    <property type="entry name" value="SprT"/>
    <property type="match status" value="1"/>
</dbReference>
<evidence type="ECO:0000256" key="4">
    <source>
        <dbReference type="ARBA" id="ARBA00022490"/>
    </source>
</evidence>
<proteinExistence type="inferred from homology"/>
<evidence type="ECO:0000313" key="10">
    <source>
        <dbReference type="EMBL" id="CQI96719.1"/>
    </source>
</evidence>
<feature type="chain" id="PRO_5006709534" description="Protein SprT" evidence="8">
    <location>
        <begin position="22"/>
        <end position="193"/>
    </location>
</feature>
<dbReference type="NCBIfam" id="NF003421">
    <property type="entry name" value="PRK04860.1"/>
    <property type="match status" value="1"/>
</dbReference>
<dbReference type="SMART" id="SM00731">
    <property type="entry name" value="SprT"/>
    <property type="match status" value="1"/>
</dbReference>
<dbReference type="Pfam" id="PF10263">
    <property type="entry name" value="SprT-like"/>
    <property type="match status" value="1"/>
</dbReference>
<dbReference type="GO" id="GO:0006950">
    <property type="term" value="P:response to stress"/>
    <property type="evidence" value="ECO:0007669"/>
    <property type="project" value="UniProtKB-ARBA"/>
</dbReference>
<dbReference type="Pfam" id="PF17283">
    <property type="entry name" value="Zn_ribbon_SprT"/>
    <property type="match status" value="1"/>
</dbReference>
<feature type="binding site" evidence="7">
    <location>
        <position position="105"/>
    </location>
    <ligand>
        <name>Zn(2+)</name>
        <dbReference type="ChEBI" id="CHEBI:29105"/>
    </ligand>
</feature>
<dbReference type="STRING" id="29485.CH64_1812"/>
<evidence type="ECO:0000256" key="8">
    <source>
        <dbReference type="SAM" id="SignalP"/>
    </source>
</evidence>
<dbReference type="InterPro" id="IPR023483">
    <property type="entry name" value="Uncharacterised_SprT"/>
</dbReference>
<feature type="signal peptide" evidence="8">
    <location>
        <begin position="1"/>
        <end position="21"/>
    </location>
</feature>
<evidence type="ECO:0000256" key="7">
    <source>
        <dbReference type="HAMAP-Rule" id="MF_00746"/>
    </source>
</evidence>
<keyword evidence="4 7" id="KW-0963">Cytoplasm</keyword>
<evidence type="ECO:0000256" key="2">
    <source>
        <dbReference type="ARBA" id="ARBA00006591"/>
    </source>
</evidence>
<dbReference type="EMBL" id="CTKE01000025">
    <property type="protein sequence ID" value="CQI96719.1"/>
    <property type="molecule type" value="Genomic_DNA"/>
</dbReference>
<dbReference type="GO" id="GO:0008270">
    <property type="term" value="F:zinc ion binding"/>
    <property type="evidence" value="ECO:0007669"/>
    <property type="project" value="UniProtKB-UniRule"/>
</dbReference>
<dbReference type="Gene3D" id="3.30.2010.10">
    <property type="entry name" value="Metalloproteases ('zincins'), catalytic domain"/>
    <property type="match status" value="1"/>
</dbReference>
<evidence type="ECO:0000256" key="1">
    <source>
        <dbReference type="ARBA" id="ARBA00004496"/>
    </source>
</evidence>
<dbReference type="Proteomes" id="UP000042054">
    <property type="component" value="Unassembled WGS sequence"/>
</dbReference>
<keyword evidence="6 7" id="KW-0862">Zinc</keyword>
<dbReference type="InterPro" id="IPR035240">
    <property type="entry name" value="SprT_Zn_ribbon"/>
</dbReference>
<keyword evidence="5 7" id="KW-0479">Metal-binding</keyword>
<gene>
    <name evidence="7" type="primary">sprT</name>
    <name evidence="10" type="ORF">ERS008555_03692</name>
</gene>
<comment type="cofactor">
    <cofactor evidence="7">
        <name>Zn(2+)</name>
        <dbReference type="ChEBI" id="CHEBI:29105"/>
    </cofactor>
    <text evidence="7">Binds 1 zinc ion.</text>
</comment>